<dbReference type="Pfam" id="PF13490">
    <property type="entry name" value="zf-HC2"/>
    <property type="match status" value="1"/>
</dbReference>
<evidence type="ECO:0000313" key="6">
    <source>
        <dbReference type="Proteomes" id="UP000613840"/>
    </source>
</evidence>
<dbReference type="RefSeq" id="WP_188895022.1">
    <property type="nucleotide sequence ID" value="NZ_BMMZ01000004.1"/>
</dbReference>
<feature type="transmembrane region" description="Helical" evidence="3">
    <location>
        <begin position="93"/>
        <end position="117"/>
    </location>
</feature>
<feature type="domain" description="Putative zinc-finger" evidence="4">
    <location>
        <begin position="13"/>
        <end position="38"/>
    </location>
</feature>
<evidence type="ECO:0000256" key="3">
    <source>
        <dbReference type="SAM" id="Phobius"/>
    </source>
</evidence>
<dbReference type="Proteomes" id="UP000613840">
    <property type="component" value="Unassembled WGS sequence"/>
</dbReference>
<accession>A0A917W3Z6</accession>
<keyword evidence="3" id="KW-0472">Membrane</keyword>
<evidence type="ECO:0000259" key="4">
    <source>
        <dbReference type="Pfam" id="PF13490"/>
    </source>
</evidence>
<dbReference type="EMBL" id="BMMZ01000004">
    <property type="protein sequence ID" value="GGL61071.1"/>
    <property type="molecule type" value="Genomic_DNA"/>
</dbReference>
<sequence>MSQSDPYGDWDAAYVLGALTVQQRHEYEDHLAGCPDCRSAVGELAAMPGLLAQLPAAEAIALSDHGSGPGAEPVPDSIRDLTPPRRLGARMRLLLVAAVVAALIVGGIGGFLVHGALAPAHPGRGSSVLVAFGPQRQTGIIATANLTAAGDETKVDFNCMYATHSYGRPADYVLQTIDDHGQAKLIWKWRAGPGEDDWWPGSAKLPLDKITALRIVDADTGAVVMTAAVQ</sequence>
<comment type="caution">
    <text evidence="5">The sequence shown here is derived from an EMBL/GenBank/DDBJ whole genome shotgun (WGS) entry which is preliminary data.</text>
</comment>
<evidence type="ECO:0000256" key="1">
    <source>
        <dbReference type="ARBA" id="ARBA00023015"/>
    </source>
</evidence>
<dbReference type="InterPro" id="IPR027383">
    <property type="entry name" value="Znf_put"/>
</dbReference>
<dbReference type="Gene3D" id="1.10.10.1320">
    <property type="entry name" value="Anti-sigma factor, zinc-finger domain"/>
    <property type="match status" value="1"/>
</dbReference>
<evidence type="ECO:0000313" key="5">
    <source>
        <dbReference type="EMBL" id="GGL61071.1"/>
    </source>
</evidence>
<keyword evidence="6" id="KW-1185">Reference proteome</keyword>
<reference evidence="5" key="2">
    <citation type="submission" date="2020-09" db="EMBL/GenBank/DDBJ databases">
        <authorList>
            <person name="Sun Q."/>
            <person name="Zhou Y."/>
        </authorList>
    </citation>
    <scope>NUCLEOTIDE SEQUENCE</scope>
    <source>
        <strain evidence="5">CGMCC 4.7306</strain>
    </source>
</reference>
<reference evidence="5" key="1">
    <citation type="journal article" date="2014" name="Int. J. Syst. Evol. Microbiol.">
        <title>Complete genome sequence of Corynebacterium casei LMG S-19264T (=DSM 44701T), isolated from a smear-ripened cheese.</title>
        <authorList>
            <consortium name="US DOE Joint Genome Institute (JGI-PGF)"/>
            <person name="Walter F."/>
            <person name="Albersmeier A."/>
            <person name="Kalinowski J."/>
            <person name="Ruckert C."/>
        </authorList>
    </citation>
    <scope>NUCLEOTIDE SEQUENCE</scope>
    <source>
        <strain evidence="5">CGMCC 4.7306</strain>
    </source>
</reference>
<proteinExistence type="predicted"/>
<keyword evidence="2" id="KW-0804">Transcription</keyword>
<name>A0A917W3Z6_9ACTN</name>
<organism evidence="5 6">
    <name type="scientific">Microlunatus endophyticus</name>
    <dbReference type="NCBI Taxonomy" id="1716077"/>
    <lineage>
        <taxon>Bacteria</taxon>
        <taxon>Bacillati</taxon>
        <taxon>Actinomycetota</taxon>
        <taxon>Actinomycetes</taxon>
        <taxon>Propionibacteriales</taxon>
        <taxon>Propionibacteriaceae</taxon>
        <taxon>Microlunatus</taxon>
    </lineage>
</organism>
<dbReference type="AlphaFoldDB" id="A0A917W3Z6"/>
<protein>
    <submittedName>
        <fullName evidence="5">Anti-sigma-L factor RslA</fullName>
    </submittedName>
</protein>
<keyword evidence="1" id="KW-0805">Transcription regulation</keyword>
<keyword evidence="3" id="KW-0812">Transmembrane</keyword>
<evidence type="ECO:0000256" key="2">
    <source>
        <dbReference type="ARBA" id="ARBA00023163"/>
    </source>
</evidence>
<keyword evidence="3" id="KW-1133">Transmembrane helix</keyword>
<gene>
    <name evidence="5" type="ORF">GCM10011575_19570</name>
</gene>
<dbReference type="InterPro" id="IPR041916">
    <property type="entry name" value="Anti_sigma_zinc_sf"/>
</dbReference>